<proteinExistence type="predicted"/>
<dbReference type="EMBL" id="JBHULX010000002">
    <property type="protein sequence ID" value="MFD2589775.1"/>
    <property type="molecule type" value="Genomic_DNA"/>
</dbReference>
<name>A0ABW5N2E7_9FLAO</name>
<evidence type="ECO:0000313" key="1">
    <source>
        <dbReference type="EMBL" id="MFD2589775.1"/>
    </source>
</evidence>
<accession>A0ABW5N2E7</accession>
<dbReference type="PIRSF" id="PIRSF037196">
    <property type="entry name" value="Pyoverdine_chromoph_PvcA"/>
    <property type="match status" value="1"/>
</dbReference>
<dbReference type="InterPro" id="IPR017133">
    <property type="entry name" value="PvcA"/>
</dbReference>
<dbReference type="PANTHER" id="PTHR37285">
    <property type="entry name" value="SPORE WALL MATURATION PROTEIN DIT1"/>
    <property type="match status" value="1"/>
</dbReference>
<protein>
    <submittedName>
        <fullName evidence="1">L-tyrosine/L-tryptophan isonitrile synthase family protein</fullName>
    </submittedName>
</protein>
<comment type="caution">
    <text evidence="1">The sequence shown here is derived from an EMBL/GenBank/DDBJ whole genome shotgun (WGS) entry which is preliminary data.</text>
</comment>
<gene>
    <name evidence="1" type="ORF">ACFSTE_02965</name>
</gene>
<reference evidence="2" key="1">
    <citation type="journal article" date="2019" name="Int. J. Syst. Evol. Microbiol.">
        <title>The Global Catalogue of Microorganisms (GCM) 10K type strain sequencing project: providing services to taxonomists for standard genome sequencing and annotation.</title>
        <authorList>
            <consortium name="The Broad Institute Genomics Platform"/>
            <consortium name="The Broad Institute Genome Sequencing Center for Infectious Disease"/>
            <person name="Wu L."/>
            <person name="Ma J."/>
        </authorList>
    </citation>
    <scope>NUCLEOTIDE SEQUENCE [LARGE SCALE GENOMIC DNA]</scope>
    <source>
        <strain evidence="2">KCTC 42423</strain>
    </source>
</reference>
<organism evidence="1 2">
    <name type="scientific">Aquimarina hainanensis</name>
    <dbReference type="NCBI Taxonomy" id="1578017"/>
    <lineage>
        <taxon>Bacteria</taxon>
        <taxon>Pseudomonadati</taxon>
        <taxon>Bacteroidota</taxon>
        <taxon>Flavobacteriia</taxon>
        <taxon>Flavobacteriales</taxon>
        <taxon>Flavobacteriaceae</taxon>
        <taxon>Aquimarina</taxon>
    </lineage>
</organism>
<dbReference type="PANTHER" id="PTHR37285:SF5">
    <property type="entry name" value="SPORE WALL MATURATION PROTEIN DIT1"/>
    <property type="match status" value="1"/>
</dbReference>
<keyword evidence="2" id="KW-1185">Reference proteome</keyword>
<dbReference type="InterPro" id="IPR007817">
    <property type="entry name" value="Isocyanide_synthase_DIT1"/>
</dbReference>
<dbReference type="RefSeq" id="WP_378256330.1">
    <property type="nucleotide sequence ID" value="NZ_JBHSJV010000001.1"/>
</dbReference>
<sequence>MKILTNELGKPSSDQQIADIATNILTEVMQFRRMIDTEKKCDSATCSDCHKPHIEKVIAAIMQEKKIRFVLPAFPGKSPNPAKVLGHLPDMAEKQALTFLNNLCKRIQSIYTPGAEVIICSDGRVFSDVVGIAEKHITSYQIEIDRIIKESNLTSLSTFNLDDVYHDCNFEQARSELIGKYGQDLERLKEKVKRGGDVTGSSTPEEREANRLYCGLTRFLVEDSLFPGQTKSKSAIQKECKSKAYLAIIRSNAWTDLIAEKFPEAIRLSIHPQSCGSRKIGIQLLGIETWMTPWHGVAVNTGNNFILMKHREVKELNAQLIKDEKGRPSHYKLISQNQQLTYEL</sequence>
<dbReference type="Gene3D" id="3.30.60.140">
    <property type="match status" value="1"/>
</dbReference>
<dbReference type="Pfam" id="PF05141">
    <property type="entry name" value="DIT1_PvcA"/>
    <property type="match status" value="1"/>
</dbReference>
<dbReference type="Proteomes" id="UP001597459">
    <property type="component" value="Unassembled WGS sequence"/>
</dbReference>
<evidence type="ECO:0000313" key="2">
    <source>
        <dbReference type="Proteomes" id="UP001597459"/>
    </source>
</evidence>